<dbReference type="Gene3D" id="1.10.10.10">
    <property type="entry name" value="Winged helix-like DNA-binding domain superfamily/Winged helix DNA-binding domain"/>
    <property type="match status" value="1"/>
</dbReference>
<name>A0ABT0M9D2_9BACL</name>
<evidence type="ECO:0000313" key="10">
    <source>
        <dbReference type="Proteomes" id="UP001203004"/>
    </source>
</evidence>
<dbReference type="Gene3D" id="3.40.640.10">
    <property type="entry name" value="Type I PLP-dependent aspartate aminotransferase-like (Major domain)"/>
    <property type="match status" value="1"/>
</dbReference>
<dbReference type="GO" id="GO:0008483">
    <property type="term" value="F:transaminase activity"/>
    <property type="evidence" value="ECO:0007669"/>
    <property type="project" value="UniProtKB-KW"/>
</dbReference>
<dbReference type="SUPFAM" id="SSF53383">
    <property type="entry name" value="PLP-dependent transferases"/>
    <property type="match status" value="1"/>
</dbReference>
<evidence type="ECO:0000313" key="9">
    <source>
        <dbReference type="EMBL" id="MCL1631485.1"/>
    </source>
</evidence>
<accession>A0ABT0M9D2</accession>
<organism evidence="9 10">
    <name type="scientific">Sporolactobacillus mangiferae</name>
    <dbReference type="NCBI Taxonomy" id="2940498"/>
    <lineage>
        <taxon>Bacteria</taxon>
        <taxon>Bacillati</taxon>
        <taxon>Bacillota</taxon>
        <taxon>Bacilli</taxon>
        <taxon>Bacillales</taxon>
        <taxon>Sporolactobacillaceae</taxon>
        <taxon>Sporolactobacillus</taxon>
    </lineage>
</organism>
<evidence type="ECO:0000256" key="5">
    <source>
        <dbReference type="ARBA" id="ARBA00023015"/>
    </source>
</evidence>
<dbReference type="Proteomes" id="UP001203004">
    <property type="component" value="Unassembled WGS sequence"/>
</dbReference>
<evidence type="ECO:0000256" key="1">
    <source>
        <dbReference type="ARBA" id="ARBA00001933"/>
    </source>
</evidence>
<dbReference type="Pfam" id="PF00155">
    <property type="entry name" value="Aminotran_1_2"/>
    <property type="match status" value="1"/>
</dbReference>
<evidence type="ECO:0000256" key="7">
    <source>
        <dbReference type="ARBA" id="ARBA00023163"/>
    </source>
</evidence>
<dbReference type="InterPro" id="IPR004839">
    <property type="entry name" value="Aminotransferase_I/II_large"/>
</dbReference>
<dbReference type="CDD" id="cd07377">
    <property type="entry name" value="WHTH_GntR"/>
    <property type="match status" value="1"/>
</dbReference>
<protein>
    <submittedName>
        <fullName evidence="9">PLP-dependent aminotransferase family protein</fullName>
    </submittedName>
</protein>
<keyword evidence="4" id="KW-0663">Pyridoxal phosphate</keyword>
<gene>
    <name evidence="9" type="ORF">M3N64_05915</name>
</gene>
<evidence type="ECO:0000256" key="4">
    <source>
        <dbReference type="ARBA" id="ARBA00022898"/>
    </source>
</evidence>
<dbReference type="InterPro" id="IPR015422">
    <property type="entry name" value="PyrdxlP-dep_Trfase_small"/>
</dbReference>
<keyword evidence="3 9" id="KW-0032">Aminotransferase</keyword>
<keyword evidence="10" id="KW-1185">Reference proteome</keyword>
<dbReference type="InterPro" id="IPR036390">
    <property type="entry name" value="WH_DNA-bd_sf"/>
</dbReference>
<keyword evidence="5" id="KW-0805">Transcription regulation</keyword>
<dbReference type="SMART" id="SM00345">
    <property type="entry name" value="HTH_GNTR"/>
    <property type="match status" value="1"/>
</dbReference>
<comment type="cofactor">
    <cofactor evidence="1">
        <name>pyridoxal 5'-phosphate</name>
        <dbReference type="ChEBI" id="CHEBI:597326"/>
    </cofactor>
</comment>
<dbReference type="InterPro" id="IPR015421">
    <property type="entry name" value="PyrdxlP-dep_Trfase_major"/>
</dbReference>
<keyword evidence="6" id="KW-0238">DNA-binding</keyword>
<comment type="similarity">
    <text evidence="2">In the C-terminal section; belongs to the class-I pyridoxal-phosphate-dependent aminotransferase family.</text>
</comment>
<dbReference type="InterPro" id="IPR036388">
    <property type="entry name" value="WH-like_DNA-bd_sf"/>
</dbReference>
<evidence type="ECO:0000256" key="3">
    <source>
        <dbReference type="ARBA" id="ARBA00022576"/>
    </source>
</evidence>
<keyword evidence="7" id="KW-0804">Transcription</keyword>
<proteinExistence type="inferred from homology"/>
<evidence type="ECO:0000259" key="8">
    <source>
        <dbReference type="PROSITE" id="PS50949"/>
    </source>
</evidence>
<dbReference type="InterPro" id="IPR015424">
    <property type="entry name" value="PyrdxlP-dep_Trfase"/>
</dbReference>
<keyword evidence="3 9" id="KW-0808">Transferase</keyword>
<evidence type="ECO:0000256" key="2">
    <source>
        <dbReference type="ARBA" id="ARBA00005384"/>
    </source>
</evidence>
<dbReference type="PANTHER" id="PTHR46577">
    <property type="entry name" value="HTH-TYPE TRANSCRIPTIONAL REGULATORY PROTEIN GABR"/>
    <property type="match status" value="1"/>
</dbReference>
<dbReference type="SUPFAM" id="SSF46785">
    <property type="entry name" value="Winged helix' DNA-binding domain"/>
    <property type="match status" value="1"/>
</dbReference>
<reference evidence="9 10" key="1">
    <citation type="submission" date="2022-05" db="EMBL/GenBank/DDBJ databases">
        <title>Sporolactobacillus sp nov CPB3-1, isolated from tree bark (Mangifera indica L.).</title>
        <authorList>
            <person name="Phuengjayaem S."/>
            <person name="Tanasupawat S."/>
        </authorList>
    </citation>
    <scope>NUCLEOTIDE SEQUENCE [LARGE SCALE GENOMIC DNA]</scope>
    <source>
        <strain evidence="9 10">CPB3-1</strain>
    </source>
</reference>
<comment type="caution">
    <text evidence="9">The sequence shown here is derived from an EMBL/GenBank/DDBJ whole genome shotgun (WGS) entry which is preliminary data.</text>
</comment>
<dbReference type="CDD" id="cd00609">
    <property type="entry name" value="AAT_like"/>
    <property type="match status" value="1"/>
</dbReference>
<dbReference type="InterPro" id="IPR051446">
    <property type="entry name" value="HTH_trans_reg/aminotransferase"/>
</dbReference>
<dbReference type="Pfam" id="PF00392">
    <property type="entry name" value="GntR"/>
    <property type="match status" value="1"/>
</dbReference>
<dbReference type="RefSeq" id="WP_249099557.1">
    <property type="nucleotide sequence ID" value="NZ_JAMAST010000004.1"/>
</dbReference>
<dbReference type="EMBL" id="JAMAST010000004">
    <property type="protein sequence ID" value="MCL1631485.1"/>
    <property type="molecule type" value="Genomic_DNA"/>
</dbReference>
<dbReference type="PRINTS" id="PR00035">
    <property type="entry name" value="HTHGNTR"/>
</dbReference>
<evidence type="ECO:0000256" key="6">
    <source>
        <dbReference type="ARBA" id="ARBA00023125"/>
    </source>
</evidence>
<dbReference type="InterPro" id="IPR000524">
    <property type="entry name" value="Tscrpt_reg_HTH_GntR"/>
</dbReference>
<feature type="domain" description="HTH gntR-type" evidence="8">
    <location>
        <begin position="9"/>
        <end position="77"/>
    </location>
</feature>
<dbReference type="PROSITE" id="PS50949">
    <property type="entry name" value="HTH_GNTR"/>
    <property type="match status" value="1"/>
</dbReference>
<dbReference type="PANTHER" id="PTHR46577:SF2">
    <property type="entry name" value="TRANSCRIPTIONAL REGULATORY PROTEIN"/>
    <property type="match status" value="1"/>
</dbReference>
<dbReference type="Gene3D" id="3.90.1150.10">
    <property type="entry name" value="Aspartate Aminotransferase, domain 1"/>
    <property type="match status" value="1"/>
</dbReference>
<sequence length="481" mass="53922">MCLNRQSSIPLYEQVVNYVKEKIRTGQWPVGSRLPAQRKLAEWLKVNRSTISTAFDELAAQGLVKSAHGKGTVVINNTWGLLTDRKPANWQQLIEAGHYKPNLAIIQKINAAEFYPGIIRMGTGELSPDLLPNRKTSELLKNLNLRSFSLGYCEPKGNRQLREEIARYVAGFGIQTAPSSILIVSGALQALQLISIGLLERGTTLLLEKPSYLYSVNVFQSSGMRFAGMPMDSEGMCVDKIEAYKKNTPHSMLYTIPNFHNPTGRLMSAARRKQLLAVSARARLPIIEDDVYRELWLGSPPPLPLKADDHAGNVLYLGSLSKALSPGLRIGWVIGPEPVIDRLADLKMQNDYGSSNLSQEIARAFLHTGAYATHTAHTRAQLKIRRDYLLERLDSLFADLAEWQVPTGGFYIWLKVIPDIHAAALFQEALKQNVLLNPGILYDRDAGQYLRLSYSYASFDQMDEALRTLRRIILEQSQRSF</sequence>